<organism evidence="2 3">
    <name type="scientific">Plasmodium fragile</name>
    <dbReference type="NCBI Taxonomy" id="5857"/>
    <lineage>
        <taxon>Eukaryota</taxon>
        <taxon>Sar</taxon>
        <taxon>Alveolata</taxon>
        <taxon>Apicomplexa</taxon>
        <taxon>Aconoidasida</taxon>
        <taxon>Haemosporida</taxon>
        <taxon>Plasmodiidae</taxon>
        <taxon>Plasmodium</taxon>
        <taxon>Plasmodium (Plasmodium)</taxon>
    </lineage>
</organism>
<dbReference type="PROSITE" id="PS50222">
    <property type="entry name" value="EF_HAND_2"/>
    <property type="match status" value="2"/>
</dbReference>
<keyword evidence="3" id="KW-1185">Reference proteome</keyword>
<gene>
    <name evidence="2" type="ORF">AK88_01412</name>
</gene>
<dbReference type="OMA" id="MHFDEFK"/>
<evidence type="ECO:0000313" key="2">
    <source>
        <dbReference type="EMBL" id="KJP88918.1"/>
    </source>
</evidence>
<dbReference type="OrthoDB" id="26525at2759"/>
<dbReference type="AlphaFoldDB" id="A0A0D9QPQ5"/>
<dbReference type="Pfam" id="PF13499">
    <property type="entry name" value="EF-hand_7"/>
    <property type="match status" value="1"/>
</dbReference>
<dbReference type="SUPFAM" id="SSF47473">
    <property type="entry name" value="EF-hand"/>
    <property type="match status" value="1"/>
</dbReference>
<dbReference type="GO" id="GO:0005509">
    <property type="term" value="F:calcium ion binding"/>
    <property type="evidence" value="ECO:0007669"/>
    <property type="project" value="InterPro"/>
</dbReference>
<dbReference type="EMBL" id="KQ001656">
    <property type="protein sequence ID" value="KJP88918.1"/>
    <property type="molecule type" value="Genomic_DNA"/>
</dbReference>
<proteinExistence type="predicted"/>
<dbReference type="VEuPathDB" id="PlasmoDB:AK88_01412"/>
<dbReference type="GeneID" id="24266726"/>
<accession>A0A0D9QPQ5</accession>
<dbReference type="SMART" id="SM00054">
    <property type="entry name" value="EFh"/>
    <property type="match status" value="2"/>
</dbReference>
<dbReference type="InterPro" id="IPR002048">
    <property type="entry name" value="EF_hand_dom"/>
</dbReference>
<feature type="domain" description="EF-hand" evidence="1">
    <location>
        <begin position="90"/>
        <end position="125"/>
    </location>
</feature>
<dbReference type="RefSeq" id="XP_012334470.1">
    <property type="nucleotide sequence ID" value="XM_012479047.1"/>
</dbReference>
<dbReference type="Gene3D" id="1.10.238.10">
    <property type="entry name" value="EF-hand"/>
    <property type="match status" value="1"/>
</dbReference>
<feature type="domain" description="EF-hand" evidence="1">
    <location>
        <begin position="126"/>
        <end position="158"/>
    </location>
</feature>
<reference evidence="2 3" key="1">
    <citation type="submission" date="2014-03" db="EMBL/GenBank/DDBJ databases">
        <title>The Genome Sequence of Plasmodium fragile nilgiri.</title>
        <authorList>
            <consortium name="The Broad Institute Genomics Platform"/>
            <consortium name="The Broad Institute Genome Sequencing Center for Infectious Disease"/>
            <person name="Neafsey D."/>
            <person name="Duraisingh M."/>
            <person name="Young S.K."/>
            <person name="Zeng Q."/>
            <person name="Gargeya S."/>
            <person name="Abouelleil A."/>
            <person name="Alvarado L."/>
            <person name="Chapman S.B."/>
            <person name="Gainer-Dewar J."/>
            <person name="Goldberg J."/>
            <person name="Griggs A."/>
            <person name="Gujja S."/>
            <person name="Hansen M."/>
            <person name="Howarth C."/>
            <person name="Imamovic A."/>
            <person name="Larimer J."/>
            <person name="Pearson M."/>
            <person name="Poon T.W."/>
            <person name="Priest M."/>
            <person name="Roberts A."/>
            <person name="Saif S."/>
            <person name="Shea T."/>
            <person name="Sykes S."/>
            <person name="Wortman J."/>
            <person name="Nusbaum C."/>
            <person name="Birren B."/>
        </authorList>
    </citation>
    <scope>NUCLEOTIDE SEQUENCE [LARGE SCALE GENOMIC DNA]</scope>
    <source>
        <strain evidence="3">nilgiri</strain>
    </source>
</reference>
<dbReference type="Proteomes" id="UP000054561">
    <property type="component" value="Unassembled WGS sequence"/>
</dbReference>
<name>A0A0D9QPQ5_PLAFR</name>
<protein>
    <recommendedName>
        <fullName evidence="1">EF-hand domain-containing protein</fullName>
    </recommendedName>
</protein>
<dbReference type="InterPro" id="IPR011992">
    <property type="entry name" value="EF-hand-dom_pair"/>
</dbReference>
<evidence type="ECO:0000259" key="1">
    <source>
        <dbReference type="PROSITE" id="PS50222"/>
    </source>
</evidence>
<sequence>MEEQQRGGKKNESSYKFLNADEINNLEYIFKKMKKNENEGVTIQNVQKFLHENHNKDISDDLLDFFHMYGSTISLEDFLSSLNCDINKFKSKEKMKNLFDLLDISKRGYISTRGFIQAAKEFENEFSEETLRSIFNIMDLNNNDRMHFDEFKNAISNM</sequence>
<evidence type="ECO:0000313" key="3">
    <source>
        <dbReference type="Proteomes" id="UP000054561"/>
    </source>
</evidence>